<accession>A0ABD4UIH8</accession>
<dbReference type="SUPFAM" id="SSF110849">
    <property type="entry name" value="ParB/Sulfiredoxin"/>
    <property type="match status" value="1"/>
</dbReference>
<dbReference type="Pfam" id="PF07506">
    <property type="entry name" value="RepB"/>
    <property type="match status" value="1"/>
</dbReference>
<dbReference type="InterPro" id="IPR050336">
    <property type="entry name" value="Chromosome_partition/occlusion"/>
</dbReference>
<dbReference type="AlphaFoldDB" id="A0ABD4UIH8"/>
<dbReference type="InterPro" id="IPR003115">
    <property type="entry name" value="ParB_N"/>
</dbReference>
<sequence>MSTPNGIGEIRMIRLDQIDILNPRERGSRVFEGIVKNIKSIGLKKPICVTPRPQPDGEAKFLLICGEGRLKAYQALGEQEIPALVVEVTDEDAFIMSLAENIARRQHHPLELLSGIRQLMEKGYTMRAISEKTGLNYYYTQSICNLLRLGEERLLIAVETGAIPINVAVTIAGAGDDDKAVQAALQGAYESGALRGRQLALARRVIEKRQRHGRTAGRTSTTKHSGVSTTTLVRTYQDEVKRQTALVRKAEFSQQKLLLVVEALRQLLSDENFVNLLRAESLTSMPKYLAERVWSNGSHV</sequence>
<evidence type="ECO:0000256" key="1">
    <source>
        <dbReference type="ARBA" id="ARBA00006295"/>
    </source>
</evidence>
<dbReference type="SUPFAM" id="SSF109709">
    <property type="entry name" value="KorB DNA-binding domain-like"/>
    <property type="match status" value="1"/>
</dbReference>
<organism evidence="3 4">
    <name type="scientific">Burkholderia cenocepacia</name>
    <dbReference type="NCBI Taxonomy" id="95486"/>
    <lineage>
        <taxon>Bacteria</taxon>
        <taxon>Pseudomonadati</taxon>
        <taxon>Pseudomonadota</taxon>
        <taxon>Betaproteobacteria</taxon>
        <taxon>Burkholderiales</taxon>
        <taxon>Burkholderiaceae</taxon>
        <taxon>Burkholderia</taxon>
        <taxon>Burkholderia cepacia complex</taxon>
    </lineage>
</organism>
<dbReference type="Gene3D" id="3.90.1530.30">
    <property type="match status" value="1"/>
</dbReference>
<protein>
    <submittedName>
        <fullName evidence="3">ParB/RepB/Spo0J family partition protein</fullName>
    </submittedName>
</protein>
<dbReference type="Pfam" id="PF02195">
    <property type="entry name" value="ParB_N"/>
    <property type="match status" value="1"/>
</dbReference>
<proteinExistence type="inferred from homology"/>
<reference evidence="3 4" key="2">
    <citation type="journal article" date="2017" name="Front. Microbiol.">
        <title>Genomics Reveals a Unique Clone of Burkholderia cenocepacia Harboring an Actively Excising Novel Genomic Island.</title>
        <authorList>
            <person name="Patil P.P."/>
            <person name="Mali S."/>
            <person name="Midha S."/>
            <person name="Gautam V."/>
            <person name="Dash L."/>
            <person name="Kumar S."/>
            <person name="Shastri J."/>
            <person name="Singhal L."/>
            <person name="Patil P.B."/>
        </authorList>
    </citation>
    <scope>NUCLEOTIDE SEQUENCE [LARGE SCALE GENOMIC DNA]</scope>
    <source>
        <strain evidence="3 4">BC-19</strain>
    </source>
</reference>
<name>A0ABD4UIH8_9BURK</name>
<comment type="caution">
    <text evidence="3">The sequence shown here is derived from an EMBL/GenBank/DDBJ whole genome shotgun (WGS) entry which is preliminary data.</text>
</comment>
<feature type="domain" description="ParB-like N-terminal" evidence="2">
    <location>
        <begin position="11"/>
        <end position="102"/>
    </location>
</feature>
<dbReference type="CDD" id="cd16411">
    <property type="entry name" value="ParB_N_like"/>
    <property type="match status" value="1"/>
</dbReference>
<dbReference type="RefSeq" id="WP_080323492.1">
    <property type="nucleotide sequence ID" value="NZ_JYMX02000020.1"/>
</dbReference>
<evidence type="ECO:0000313" key="4">
    <source>
        <dbReference type="Proteomes" id="UP000191686"/>
    </source>
</evidence>
<dbReference type="InterPro" id="IPR036086">
    <property type="entry name" value="ParB/Sulfiredoxin_sf"/>
</dbReference>
<reference evidence="3 4" key="1">
    <citation type="journal article" date="2017" name="Front. Microbiol.">
        <title>Genomics reveals a unique clone of Burkholderia cenocepacia harbouring an actively excising novel genomic island.</title>
        <authorList>
            <person name="Patil P."/>
            <person name="Mali S."/>
            <person name="Midha S."/>
            <person name="Gautam V."/>
            <person name="Dash L."/>
            <person name="Kumar S."/>
            <person name="Shastri J."/>
            <person name="Singhal L."/>
            <person name="Patil P.B."/>
        </authorList>
    </citation>
    <scope>NUCLEOTIDE SEQUENCE [LARGE SCALE GENOMIC DNA]</scope>
    <source>
        <strain evidence="3 4">BC-19</strain>
    </source>
</reference>
<dbReference type="InterPro" id="IPR004437">
    <property type="entry name" value="ParB/RepB/Spo0J"/>
</dbReference>
<evidence type="ECO:0000313" key="3">
    <source>
        <dbReference type="EMBL" id="MCW3714205.1"/>
    </source>
</evidence>
<dbReference type="EMBL" id="JYMX02000020">
    <property type="protein sequence ID" value="MCW3714205.1"/>
    <property type="molecule type" value="Genomic_DNA"/>
</dbReference>
<dbReference type="NCBIfam" id="TIGR00180">
    <property type="entry name" value="parB_part"/>
    <property type="match status" value="1"/>
</dbReference>
<dbReference type="PANTHER" id="PTHR33375">
    <property type="entry name" value="CHROMOSOME-PARTITIONING PROTEIN PARB-RELATED"/>
    <property type="match status" value="1"/>
</dbReference>
<dbReference type="SMART" id="SM00470">
    <property type="entry name" value="ParB"/>
    <property type="match status" value="1"/>
</dbReference>
<dbReference type="Gene3D" id="1.10.10.2830">
    <property type="match status" value="1"/>
</dbReference>
<dbReference type="InterPro" id="IPR011111">
    <property type="entry name" value="Plasmid_RepB"/>
</dbReference>
<dbReference type="Proteomes" id="UP000191686">
    <property type="component" value="Unassembled WGS sequence"/>
</dbReference>
<evidence type="ECO:0000259" key="2">
    <source>
        <dbReference type="SMART" id="SM00470"/>
    </source>
</evidence>
<comment type="similarity">
    <text evidence="1">Belongs to the ParB family.</text>
</comment>
<dbReference type="PANTHER" id="PTHR33375:SF1">
    <property type="entry name" value="CHROMOSOME-PARTITIONING PROTEIN PARB-RELATED"/>
    <property type="match status" value="1"/>
</dbReference>
<gene>
    <name evidence="3" type="ORF">UE95_023255</name>
</gene>